<keyword evidence="1" id="KW-0812">Transmembrane</keyword>
<organism evidence="2 3">
    <name type="scientific">Subdoligranulum variabile DSM 15176</name>
    <dbReference type="NCBI Taxonomy" id="411471"/>
    <lineage>
        <taxon>Bacteria</taxon>
        <taxon>Bacillati</taxon>
        <taxon>Bacillota</taxon>
        <taxon>Clostridia</taxon>
        <taxon>Eubacteriales</taxon>
        <taxon>Oscillospiraceae</taxon>
        <taxon>Subdoligranulum</taxon>
    </lineage>
</organism>
<proteinExistence type="predicted"/>
<dbReference type="Proteomes" id="UP000003438">
    <property type="component" value="Unassembled WGS sequence"/>
</dbReference>
<keyword evidence="1" id="KW-1133">Transmembrane helix</keyword>
<protein>
    <submittedName>
        <fullName evidence="2">Uncharacterized protein</fullName>
    </submittedName>
</protein>
<dbReference type="AlphaFoldDB" id="D1PJG7"/>
<evidence type="ECO:0000256" key="1">
    <source>
        <dbReference type="SAM" id="Phobius"/>
    </source>
</evidence>
<accession>D1PJG7</accession>
<keyword evidence="1" id="KW-0472">Membrane</keyword>
<comment type="caution">
    <text evidence="2">The sequence shown here is derived from an EMBL/GenBank/DDBJ whole genome shotgun (WGS) entry which is preliminary data.</text>
</comment>
<evidence type="ECO:0000313" key="3">
    <source>
        <dbReference type="Proteomes" id="UP000003438"/>
    </source>
</evidence>
<dbReference type="HOGENOM" id="CLU_3318040_0_0_9"/>
<evidence type="ECO:0000313" key="2">
    <source>
        <dbReference type="EMBL" id="EFB77327.1"/>
    </source>
</evidence>
<feature type="transmembrane region" description="Helical" evidence="1">
    <location>
        <begin position="20"/>
        <end position="38"/>
    </location>
</feature>
<name>D1PJG7_9FIRM</name>
<reference evidence="2" key="1">
    <citation type="submission" date="2009-12" db="EMBL/GenBank/DDBJ databases">
        <authorList>
            <person name="Weinstock G."/>
            <person name="Sodergren E."/>
            <person name="Clifton S."/>
            <person name="Fulton L."/>
            <person name="Fulton B."/>
            <person name="Courtney L."/>
            <person name="Fronick C."/>
            <person name="Harrison M."/>
            <person name="Strong C."/>
            <person name="Farmer C."/>
            <person name="Delahaunty K."/>
            <person name="Markovic C."/>
            <person name="Hall O."/>
            <person name="Minx P."/>
            <person name="Tomlinson C."/>
            <person name="Mitreva M."/>
            <person name="Nelson J."/>
            <person name="Hou S."/>
            <person name="Wollam A."/>
            <person name="Pepin K.H."/>
            <person name="Johnson M."/>
            <person name="Bhonagiri V."/>
            <person name="Nash W.E."/>
            <person name="Warren W."/>
            <person name="Chinwalla A."/>
            <person name="Mardis E.R."/>
            <person name="Wilson R.K."/>
        </authorList>
    </citation>
    <scope>NUCLEOTIDE SEQUENCE [LARGE SCALE GENOMIC DNA]</scope>
    <source>
        <strain evidence="2">DSM 15176</strain>
    </source>
</reference>
<sequence length="39" mass="4324">MNWGILSCLFGANKSNGLDGYLKAVAFMYDAIYFVIVFA</sequence>
<gene>
    <name evidence="2" type="ORF">SUBVAR_04488</name>
</gene>
<dbReference type="EMBL" id="ACBY02000013">
    <property type="protein sequence ID" value="EFB77327.1"/>
    <property type="molecule type" value="Genomic_DNA"/>
</dbReference>
<keyword evidence="3" id="KW-1185">Reference proteome</keyword>